<dbReference type="Proteomes" id="UP001596317">
    <property type="component" value="Unassembled WGS sequence"/>
</dbReference>
<accession>A0ABW1ZLP0</accession>
<comment type="caution">
    <text evidence="1">The sequence shown here is derived from an EMBL/GenBank/DDBJ whole genome shotgun (WGS) entry which is preliminary data.</text>
</comment>
<keyword evidence="2" id="KW-1185">Reference proteome</keyword>
<proteinExistence type="predicted"/>
<evidence type="ECO:0008006" key="3">
    <source>
        <dbReference type="Google" id="ProtNLM"/>
    </source>
</evidence>
<sequence>MTLQVSAPPGTARLNVPVLAQRRWPIPGTTPYLAAAARPAPDGTLLLRAPANAEASARHSLLQFDPAQGRWNTLDFGLQGFETITSHTVISLGTRGTETWVAVRGVTAAGSFLVRRDSAGTLTRFLAGTPETLNALTPTLDGRLQFLVYGQPQVLALDPASGTVSRVPTDGVPETLVALEGGRLAYTRRGAAPAVVTLDPQTGAARTLLWAPRMSACRIC</sequence>
<protein>
    <recommendedName>
        <fullName evidence="3">Lipoprotein LpqB beta-propeller domain-containing protein</fullName>
    </recommendedName>
</protein>
<name>A0ABW1ZLP0_9DEIO</name>
<reference evidence="2" key="1">
    <citation type="journal article" date="2019" name="Int. J. Syst. Evol. Microbiol.">
        <title>The Global Catalogue of Microorganisms (GCM) 10K type strain sequencing project: providing services to taxonomists for standard genome sequencing and annotation.</title>
        <authorList>
            <consortium name="The Broad Institute Genomics Platform"/>
            <consortium name="The Broad Institute Genome Sequencing Center for Infectious Disease"/>
            <person name="Wu L."/>
            <person name="Ma J."/>
        </authorList>
    </citation>
    <scope>NUCLEOTIDE SEQUENCE [LARGE SCALE GENOMIC DNA]</scope>
    <source>
        <strain evidence="2">CCUG 63830</strain>
    </source>
</reference>
<evidence type="ECO:0000313" key="1">
    <source>
        <dbReference type="EMBL" id="MFC6661738.1"/>
    </source>
</evidence>
<dbReference type="SUPFAM" id="SSF63829">
    <property type="entry name" value="Calcium-dependent phosphotriesterase"/>
    <property type="match status" value="1"/>
</dbReference>
<evidence type="ECO:0000313" key="2">
    <source>
        <dbReference type="Proteomes" id="UP001596317"/>
    </source>
</evidence>
<gene>
    <name evidence="1" type="ORF">ACFP90_16430</name>
</gene>
<organism evidence="1 2">
    <name type="scientific">Deinococcus multiflagellatus</name>
    <dbReference type="NCBI Taxonomy" id="1656887"/>
    <lineage>
        <taxon>Bacteria</taxon>
        <taxon>Thermotogati</taxon>
        <taxon>Deinococcota</taxon>
        <taxon>Deinococci</taxon>
        <taxon>Deinococcales</taxon>
        <taxon>Deinococcaceae</taxon>
        <taxon>Deinococcus</taxon>
    </lineage>
</organism>
<dbReference type="EMBL" id="JBHSWB010000001">
    <property type="protein sequence ID" value="MFC6661738.1"/>
    <property type="molecule type" value="Genomic_DNA"/>
</dbReference>
<dbReference type="RefSeq" id="WP_380057387.1">
    <property type="nucleotide sequence ID" value="NZ_JBHSWB010000001.1"/>
</dbReference>